<evidence type="ECO:0000256" key="3">
    <source>
        <dbReference type="ARBA" id="ARBA00022475"/>
    </source>
</evidence>
<dbReference type="Proteomes" id="UP000656881">
    <property type="component" value="Unassembled WGS sequence"/>
</dbReference>
<evidence type="ECO:0000256" key="2">
    <source>
        <dbReference type="ARBA" id="ARBA00010157"/>
    </source>
</evidence>
<sequence>MIRSLTALTTRHAWKFILLWTLLAAGLSIVGQSKMHSVTQPDVSSFLPKSYDSAAAMEIAEDKFGAKPDDNAVTMLVGRDDGKKLTVGDRRHIDKIARGLGEQRLKMPNPDDLPSFMLTDHSQTPVVKSGATAPDGTFRLLSVSLDGNRNDPALQDLYRDLRDHAEDEFARADLRTGFTGGIADLADTTEAQEDTEKLVGILTFGLIVLLNVLAFRSVLAAILPLIAVVLVGGAATGAVVGTALLFDFKLDPSTPSLITVVLLGIGIDYFLFMLFRFRELLRADPNPKKNARGVAAETAGRVGAAITSAALTIVAAFATLGIASFGQFKVLGPAIAVCVLVMLVASLTFIPALLAVSGRGMFWPSRALRKEPKAGMSARLGDRVARRPFLFVAASVGLLCALSAGALGMRMDYGTDSGPDDTPAAVTAKEISRALPGGVASPHTVYVAAADGKGATDGKGAGRDVRIDASGLKGLTKELKAVKGVGRVAEPVLNDRHTAAKVDFYLNVDVNSQRARDLVSDEVRPLVVKQAPPGTEAHVSGQAAIFADVSEAVSKDLKVVFPVAAGLIALILVALLRSLLAPMVLMLAIGLGFTATLGSGVLVFQHVLDRPGVSFTLPLVLFLFVVALGTDYNILISDRIREEMGRSGSARQAVAAAVRHTAPAIVTAGVVLAGSFASLAVNPSPGTQEIGLVTALGIGLSSLVLSIVLVPAVVAMLGRATWWPSKSGRRKGGRGGGHRAPRTPEYAQYEPYAPYDPYTPATWQQPHDSEPLRR</sequence>
<comment type="caution">
    <text evidence="10">The sequence shown here is derived from an EMBL/GenBank/DDBJ whole genome shotgun (WGS) entry which is preliminary data.</text>
</comment>
<feature type="region of interest" description="Disordered" evidence="7">
    <location>
        <begin position="726"/>
        <end position="774"/>
    </location>
</feature>
<evidence type="ECO:0000313" key="11">
    <source>
        <dbReference type="Proteomes" id="UP000656881"/>
    </source>
</evidence>
<feature type="transmembrane region" description="Helical" evidence="8">
    <location>
        <begin position="389"/>
        <end position="409"/>
    </location>
</feature>
<dbReference type="EMBL" id="BMNG01000001">
    <property type="protein sequence ID" value="GGO33463.1"/>
    <property type="molecule type" value="Genomic_DNA"/>
</dbReference>
<feature type="transmembrane region" description="Helical" evidence="8">
    <location>
        <begin position="615"/>
        <end position="636"/>
    </location>
</feature>
<dbReference type="SUPFAM" id="SSF82866">
    <property type="entry name" value="Multidrug efflux transporter AcrB transmembrane domain"/>
    <property type="match status" value="2"/>
</dbReference>
<evidence type="ECO:0000256" key="8">
    <source>
        <dbReference type="SAM" id="Phobius"/>
    </source>
</evidence>
<evidence type="ECO:0000256" key="7">
    <source>
        <dbReference type="SAM" id="MobiDB-lite"/>
    </source>
</evidence>
<dbReference type="PANTHER" id="PTHR33406">
    <property type="entry name" value="MEMBRANE PROTEIN MJ1562-RELATED"/>
    <property type="match status" value="1"/>
</dbReference>
<evidence type="ECO:0000313" key="10">
    <source>
        <dbReference type="EMBL" id="GGO33463.1"/>
    </source>
</evidence>
<keyword evidence="5 8" id="KW-1133">Transmembrane helix</keyword>
<keyword evidence="4 8" id="KW-0812">Transmembrane</keyword>
<name>A0ABQ2LHA6_9ACTN</name>
<dbReference type="InterPro" id="IPR004869">
    <property type="entry name" value="MMPL_dom"/>
</dbReference>
<feature type="transmembrane region" description="Helical" evidence="8">
    <location>
        <begin position="334"/>
        <end position="356"/>
    </location>
</feature>
<feature type="transmembrane region" description="Helical" evidence="8">
    <location>
        <begin position="559"/>
        <end position="576"/>
    </location>
</feature>
<gene>
    <name evidence="10" type="ORF">GCM10012286_01040</name>
</gene>
<dbReference type="Pfam" id="PF03176">
    <property type="entry name" value="MMPL"/>
    <property type="match status" value="2"/>
</dbReference>
<evidence type="ECO:0000256" key="5">
    <source>
        <dbReference type="ARBA" id="ARBA00022989"/>
    </source>
</evidence>
<feature type="transmembrane region" description="Helical" evidence="8">
    <location>
        <begin position="692"/>
        <end position="717"/>
    </location>
</feature>
<dbReference type="InterPro" id="IPR050545">
    <property type="entry name" value="Mycobact_MmpL"/>
</dbReference>
<accession>A0ABQ2LHA6</accession>
<comment type="subcellular location">
    <subcellularLocation>
        <location evidence="1">Cell membrane</location>
        <topology evidence="1">Multi-pass membrane protein</topology>
    </subcellularLocation>
</comment>
<protein>
    <submittedName>
        <fullName evidence="10">Membrane protein</fullName>
    </submittedName>
</protein>
<dbReference type="Gene3D" id="1.20.1640.10">
    <property type="entry name" value="Multidrug efflux transporter AcrB transmembrane domain"/>
    <property type="match status" value="2"/>
</dbReference>
<feature type="compositionally biased region" description="Basic residues" evidence="7">
    <location>
        <begin position="727"/>
        <end position="741"/>
    </location>
</feature>
<feature type="transmembrane region" description="Helical" evidence="8">
    <location>
        <begin position="298"/>
        <end position="322"/>
    </location>
</feature>
<keyword evidence="11" id="KW-1185">Reference proteome</keyword>
<keyword evidence="3" id="KW-1003">Cell membrane</keyword>
<feature type="domain" description="SSD" evidence="9">
    <location>
        <begin position="572"/>
        <end position="715"/>
    </location>
</feature>
<feature type="transmembrane region" description="Helical" evidence="8">
    <location>
        <begin position="198"/>
        <end position="215"/>
    </location>
</feature>
<evidence type="ECO:0000256" key="1">
    <source>
        <dbReference type="ARBA" id="ARBA00004651"/>
    </source>
</evidence>
<dbReference type="InterPro" id="IPR000731">
    <property type="entry name" value="SSD"/>
</dbReference>
<feature type="compositionally biased region" description="Low complexity" evidence="7">
    <location>
        <begin position="744"/>
        <end position="762"/>
    </location>
</feature>
<evidence type="ECO:0000256" key="4">
    <source>
        <dbReference type="ARBA" id="ARBA00022692"/>
    </source>
</evidence>
<feature type="domain" description="SSD" evidence="9">
    <location>
        <begin position="226"/>
        <end position="356"/>
    </location>
</feature>
<feature type="transmembrane region" description="Helical" evidence="8">
    <location>
        <begin position="657"/>
        <end position="680"/>
    </location>
</feature>
<feature type="transmembrane region" description="Helical" evidence="8">
    <location>
        <begin position="222"/>
        <end position="245"/>
    </location>
</feature>
<organism evidence="10 11">
    <name type="scientific">Streptomyces lasiicapitis</name>
    <dbReference type="NCBI Taxonomy" id="1923961"/>
    <lineage>
        <taxon>Bacteria</taxon>
        <taxon>Bacillati</taxon>
        <taxon>Actinomycetota</taxon>
        <taxon>Actinomycetes</taxon>
        <taxon>Kitasatosporales</taxon>
        <taxon>Streptomycetaceae</taxon>
        <taxon>Streptomyces</taxon>
    </lineage>
</organism>
<feature type="transmembrane region" description="Helical" evidence="8">
    <location>
        <begin position="583"/>
        <end position="603"/>
    </location>
</feature>
<dbReference type="RefSeq" id="WP_189172425.1">
    <property type="nucleotide sequence ID" value="NZ_BMNG01000001.1"/>
</dbReference>
<evidence type="ECO:0000256" key="6">
    <source>
        <dbReference type="ARBA" id="ARBA00023136"/>
    </source>
</evidence>
<dbReference type="PANTHER" id="PTHR33406:SF6">
    <property type="entry name" value="MEMBRANE PROTEIN YDGH-RELATED"/>
    <property type="match status" value="1"/>
</dbReference>
<comment type="similarity">
    <text evidence="2">Belongs to the resistance-nodulation-cell division (RND) (TC 2.A.6) family. MmpL subfamily.</text>
</comment>
<dbReference type="PROSITE" id="PS50156">
    <property type="entry name" value="SSD"/>
    <property type="match status" value="2"/>
</dbReference>
<feature type="transmembrane region" description="Helical" evidence="8">
    <location>
        <begin position="257"/>
        <end position="277"/>
    </location>
</feature>
<reference evidence="11" key="1">
    <citation type="journal article" date="2019" name="Int. J. Syst. Evol. Microbiol.">
        <title>The Global Catalogue of Microorganisms (GCM) 10K type strain sequencing project: providing services to taxonomists for standard genome sequencing and annotation.</title>
        <authorList>
            <consortium name="The Broad Institute Genomics Platform"/>
            <consortium name="The Broad Institute Genome Sequencing Center for Infectious Disease"/>
            <person name="Wu L."/>
            <person name="Ma J."/>
        </authorList>
    </citation>
    <scope>NUCLEOTIDE SEQUENCE [LARGE SCALE GENOMIC DNA]</scope>
    <source>
        <strain evidence="11">CGMCC 4.7349</strain>
    </source>
</reference>
<evidence type="ECO:0000259" key="9">
    <source>
        <dbReference type="PROSITE" id="PS50156"/>
    </source>
</evidence>
<proteinExistence type="inferred from homology"/>
<keyword evidence="6 8" id="KW-0472">Membrane</keyword>